<gene>
    <name evidence="1" type="ORF">MNBD_ALPHA12-2152</name>
</gene>
<dbReference type="AlphaFoldDB" id="A0A3B0TE34"/>
<accession>A0A3B0TE34</accession>
<organism evidence="1">
    <name type="scientific">hydrothermal vent metagenome</name>
    <dbReference type="NCBI Taxonomy" id="652676"/>
    <lineage>
        <taxon>unclassified sequences</taxon>
        <taxon>metagenomes</taxon>
        <taxon>ecological metagenomes</taxon>
    </lineage>
</organism>
<reference evidence="1" key="1">
    <citation type="submission" date="2018-06" db="EMBL/GenBank/DDBJ databases">
        <authorList>
            <person name="Zhirakovskaya E."/>
        </authorList>
    </citation>
    <scope>NUCLEOTIDE SEQUENCE</scope>
</reference>
<sequence>MGAKLAKSHGHSKCEVISTQNTPTYFVAGMFHAKTVALKTEKIDTRSIGLRRKNSGGAGFDYPVFIGAATDLKQGLKTPGIDGRERFFSVSE</sequence>
<evidence type="ECO:0000313" key="1">
    <source>
        <dbReference type="EMBL" id="VAW15150.1"/>
    </source>
</evidence>
<dbReference type="EMBL" id="UOEO01000025">
    <property type="protein sequence ID" value="VAW15150.1"/>
    <property type="molecule type" value="Genomic_DNA"/>
</dbReference>
<name>A0A3B0TE34_9ZZZZ</name>
<proteinExistence type="predicted"/>
<protein>
    <submittedName>
        <fullName evidence="1">Uncharacterized protein</fullName>
    </submittedName>
</protein>